<organism evidence="1 2">
    <name type="scientific">Ensete ventricosum</name>
    <name type="common">Abyssinian banana</name>
    <name type="synonym">Musa ensete</name>
    <dbReference type="NCBI Taxonomy" id="4639"/>
    <lineage>
        <taxon>Eukaryota</taxon>
        <taxon>Viridiplantae</taxon>
        <taxon>Streptophyta</taxon>
        <taxon>Embryophyta</taxon>
        <taxon>Tracheophyta</taxon>
        <taxon>Spermatophyta</taxon>
        <taxon>Magnoliopsida</taxon>
        <taxon>Liliopsida</taxon>
        <taxon>Zingiberales</taxon>
        <taxon>Musaceae</taxon>
        <taxon>Ensete</taxon>
    </lineage>
</organism>
<reference evidence="2" key="1">
    <citation type="journal article" date="2014" name="Agronomy (Basel)">
        <title>A Draft Genome Sequence for Ensete ventricosum, the Drought-Tolerant Tree Against Hunger.</title>
        <authorList>
            <person name="Harrison J."/>
            <person name="Moore K.A."/>
            <person name="Paszkiewicz K."/>
            <person name="Jones T."/>
            <person name="Grant M."/>
            <person name="Ambacheew D."/>
            <person name="Muzemil S."/>
            <person name="Studholme D.J."/>
        </authorList>
    </citation>
    <scope>NUCLEOTIDE SEQUENCE [LARGE SCALE GENOMIC DNA]</scope>
</reference>
<dbReference type="Proteomes" id="UP000287651">
    <property type="component" value="Unassembled WGS sequence"/>
</dbReference>
<dbReference type="PANTHER" id="PTHR46087">
    <property type="entry name" value="PUTATIVE, EXPRESSED-RELATED"/>
    <property type="match status" value="1"/>
</dbReference>
<comment type="caution">
    <text evidence="1">The sequence shown here is derived from an EMBL/GenBank/DDBJ whole genome shotgun (WGS) entry which is preliminary data.</text>
</comment>
<protein>
    <submittedName>
        <fullName evidence="1">Uncharacterized protein</fullName>
    </submittedName>
</protein>
<gene>
    <name evidence="1" type="ORF">B296_00017764</name>
</gene>
<dbReference type="EMBL" id="AMZH03000501">
    <property type="protein sequence ID" value="RRT83398.1"/>
    <property type="molecule type" value="Genomic_DNA"/>
</dbReference>
<dbReference type="PANTHER" id="PTHR46087:SF1">
    <property type="entry name" value="ARM REPEAT SUPERFAMILY PROTEIN"/>
    <property type="match status" value="1"/>
</dbReference>
<evidence type="ECO:0000313" key="1">
    <source>
        <dbReference type="EMBL" id="RRT83398.1"/>
    </source>
</evidence>
<evidence type="ECO:0000313" key="2">
    <source>
        <dbReference type="Proteomes" id="UP000287651"/>
    </source>
</evidence>
<name>A0A444G0E3_ENSVE</name>
<sequence>MGVMSRRVLPACGNLCCFCPSLRARSRQPVKRYKKLLTDVFPRSPVRFLFVDRTLYVKLQDGQPNDRMIGKLCEYASKNPMRIPKVHPIFIVVPLHVALN</sequence>
<proteinExistence type="predicted"/>
<dbReference type="AlphaFoldDB" id="A0A444G0E3"/>
<dbReference type="InterPro" id="IPR055296">
    <property type="entry name" value="SRL2-like"/>
</dbReference>
<accession>A0A444G0E3</accession>